<feature type="non-terminal residue" evidence="17">
    <location>
        <position position="958"/>
    </location>
</feature>
<dbReference type="InterPro" id="IPR012162">
    <property type="entry name" value="PNPase"/>
</dbReference>
<feature type="domain" description="S1 motif" evidence="16">
    <location>
        <begin position="685"/>
        <end position="753"/>
    </location>
</feature>
<keyword evidence="4" id="KW-0698">rRNA processing</keyword>
<evidence type="ECO:0000256" key="7">
    <source>
        <dbReference type="ARBA" id="ARBA00022695"/>
    </source>
</evidence>
<evidence type="ECO:0000313" key="17">
    <source>
        <dbReference type="EMBL" id="ERM98540.1"/>
    </source>
</evidence>
<keyword evidence="6" id="KW-0819">tRNA processing</keyword>
<evidence type="ECO:0000256" key="12">
    <source>
        <dbReference type="ARBA" id="ARBA00073922"/>
    </source>
</evidence>
<dbReference type="InterPro" id="IPR036345">
    <property type="entry name" value="ExoRNase_PH_dom2_sf"/>
</dbReference>
<dbReference type="SUPFAM" id="SSF50249">
    <property type="entry name" value="Nucleic acid-binding proteins"/>
    <property type="match status" value="1"/>
</dbReference>
<dbReference type="GO" id="GO:0000958">
    <property type="term" value="P:mitochondrial mRNA catabolic process"/>
    <property type="evidence" value="ECO:0000318"/>
    <property type="project" value="GO_Central"/>
</dbReference>
<dbReference type="EC" id="2.7.7.8" evidence="3"/>
<dbReference type="SUPFAM" id="SSF55666">
    <property type="entry name" value="Ribonuclease PH domain 2-like"/>
    <property type="match status" value="2"/>
</dbReference>
<dbReference type="CDD" id="cd02393">
    <property type="entry name" value="KH-I_PNPase"/>
    <property type="match status" value="1"/>
</dbReference>
<evidence type="ECO:0000256" key="4">
    <source>
        <dbReference type="ARBA" id="ARBA00022552"/>
    </source>
</evidence>
<dbReference type="InterPro" id="IPR012340">
    <property type="entry name" value="NA-bd_OB-fold"/>
</dbReference>
<dbReference type="FunFam" id="3.30.230.70:FF:000001">
    <property type="entry name" value="Polyribonucleotide nucleotidyltransferase"/>
    <property type="match status" value="1"/>
</dbReference>
<evidence type="ECO:0000256" key="13">
    <source>
        <dbReference type="ARBA" id="ARBA00078395"/>
    </source>
</evidence>
<dbReference type="InterPro" id="IPR001247">
    <property type="entry name" value="ExoRNase_PH_dom1"/>
</dbReference>
<dbReference type="InterPro" id="IPR015847">
    <property type="entry name" value="ExoRNase_PH_dom2"/>
</dbReference>
<dbReference type="InterPro" id="IPR036612">
    <property type="entry name" value="KH_dom_type_1_sf"/>
</dbReference>
<keyword evidence="9" id="KW-0540">Nuclease</keyword>
<feature type="compositionally biased region" description="Polar residues" evidence="15">
    <location>
        <begin position="792"/>
        <end position="807"/>
    </location>
</feature>
<dbReference type="GO" id="GO:0008033">
    <property type="term" value="P:tRNA processing"/>
    <property type="evidence" value="ECO:0007669"/>
    <property type="project" value="UniProtKB-KW"/>
</dbReference>
<evidence type="ECO:0000256" key="5">
    <source>
        <dbReference type="ARBA" id="ARBA00022679"/>
    </source>
</evidence>
<dbReference type="GO" id="GO:0005739">
    <property type="term" value="C:mitochondrion"/>
    <property type="evidence" value="ECO:0000318"/>
    <property type="project" value="GO_Central"/>
</dbReference>
<keyword evidence="10 14" id="KW-0694">RNA-binding</keyword>
<evidence type="ECO:0000256" key="14">
    <source>
        <dbReference type="PROSITE-ProRule" id="PRU00117"/>
    </source>
</evidence>
<dbReference type="NCBIfam" id="TIGR03591">
    <property type="entry name" value="polynuc_phos"/>
    <property type="match status" value="1"/>
</dbReference>
<evidence type="ECO:0000256" key="11">
    <source>
        <dbReference type="ARBA" id="ARBA00051524"/>
    </source>
</evidence>
<dbReference type="Pfam" id="PF03726">
    <property type="entry name" value="PNPase"/>
    <property type="match status" value="1"/>
</dbReference>
<dbReference type="Gramene" id="ERM98540">
    <property type="protein sequence ID" value="ERM98540"/>
    <property type="gene ID" value="AMTR_s00113p00140210"/>
</dbReference>
<dbReference type="FunFam" id="3.30.230.70:FF:000020">
    <property type="entry name" value="Polyribonucleotide nucleotidyltransferase 2 mitochondrial"/>
    <property type="match status" value="1"/>
</dbReference>
<dbReference type="GO" id="GO:0000175">
    <property type="term" value="F:3'-5'-RNA exonuclease activity"/>
    <property type="evidence" value="ECO:0000318"/>
    <property type="project" value="GO_Central"/>
</dbReference>
<dbReference type="GO" id="GO:0005829">
    <property type="term" value="C:cytosol"/>
    <property type="evidence" value="ECO:0000318"/>
    <property type="project" value="GO_Central"/>
</dbReference>
<dbReference type="CDD" id="cd04472">
    <property type="entry name" value="S1_PNPase"/>
    <property type="match status" value="1"/>
</dbReference>
<dbReference type="FunFam" id="2.40.50.140:FF:000189">
    <property type="entry name" value="Polyribonucleotide nucleotidyltransferase, putative"/>
    <property type="match status" value="1"/>
</dbReference>
<dbReference type="InterPro" id="IPR020568">
    <property type="entry name" value="Ribosomal_Su5_D2-typ_SF"/>
</dbReference>
<proteinExistence type="inferred from homology"/>
<evidence type="ECO:0000256" key="9">
    <source>
        <dbReference type="ARBA" id="ARBA00022839"/>
    </source>
</evidence>
<keyword evidence="5" id="KW-0808">Transferase</keyword>
<dbReference type="GO" id="GO:0000965">
    <property type="term" value="P:mitochondrial RNA 3'-end processing"/>
    <property type="evidence" value="ECO:0000318"/>
    <property type="project" value="GO_Central"/>
</dbReference>
<comment type="subcellular location">
    <subcellularLocation>
        <location evidence="1">Mitochondrion</location>
    </subcellularLocation>
</comment>
<evidence type="ECO:0000256" key="2">
    <source>
        <dbReference type="ARBA" id="ARBA00007404"/>
    </source>
</evidence>
<protein>
    <recommendedName>
        <fullName evidence="12">Polyribonucleotide nucleotidyltransferase 2, mitochondrial</fullName>
        <ecNumber evidence="3">2.7.7.8</ecNumber>
    </recommendedName>
    <alternativeName>
        <fullName evidence="13">Polynucleotide phosphorylase 2</fullName>
    </alternativeName>
</protein>
<dbReference type="GO" id="GO:0006364">
    <property type="term" value="P:rRNA processing"/>
    <property type="evidence" value="ECO:0007669"/>
    <property type="project" value="UniProtKB-KW"/>
</dbReference>
<keyword evidence="8" id="KW-0677">Repeat</keyword>
<dbReference type="Gene3D" id="3.30.230.70">
    <property type="entry name" value="GHMP Kinase, N-terminal domain"/>
    <property type="match status" value="2"/>
</dbReference>
<dbReference type="InterPro" id="IPR027408">
    <property type="entry name" value="PNPase/RNase_PH_dom_sf"/>
</dbReference>
<dbReference type="InterPro" id="IPR004088">
    <property type="entry name" value="KH_dom_type_1"/>
</dbReference>
<dbReference type="SUPFAM" id="SSF54791">
    <property type="entry name" value="Eukaryotic type KH-domain (KH-domain type I)"/>
    <property type="match status" value="1"/>
</dbReference>
<dbReference type="eggNOG" id="KOG1067">
    <property type="taxonomic scope" value="Eukaryota"/>
</dbReference>
<dbReference type="Pfam" id="PF03725">
    <property type="entry name" value="RNase_PH_C"/>
    <property type="match status" value="1"/>
</dbReference>
<evidence type="ECO:0000256" key="6">
    <source>
        <dbReference type="ARBA" id="ARBA00022694"/>
    </source>
</evidence>
<keyword evidence="9" id="KW-0378">Hydrolase</keyword>
<dbReference type="CDD" id="cd11363">
    <property type="entry name" value="RNase_PH_PNPase_1"/>
    <property type="match status" value="1"/>
</dbReference>
<dbReference type="PROSITE" id="PS50126">
    <property type="entry name" value="S1"/>
    <property type="match status" value="1"/>
</dbReference>
<feature type="compositionally biased region" description="Basic and acidic residues" evidence="15">
    <location>
        <begin position="828"/>
        <end position="839"/>
    </location>
</feature>
<dbReference type="NCBIfam" id="NF008805">
    <property type="entry name" value="PRK11824.1"/>
    <property type="match status" value="1"/>
</dbReference>
<dbReference type="EMBL" id="KI395324">
    <property type="protein sequence ID" value="ERM98540.1"/>
    <property type="molecule type" value="Genomic_DNA"/>
</dbReference>
<keyword evidence="7" id="KW-0548">Nucleotidyltransferase</keyword>
<keyword evidence="18" id="KW-1185">Reference proteome</keyword>
<evidence type="ECO:0000256" key="8">
    <source>
        <dbReference type="ARBA" id="ARBA00022737"/>
    </source>
</evidence>
<dbReference type="Pfam" id="PF01138">
    <property type="entry name" value="RNase_PH"/>
    <property type="match status" value="2"/>
</dbReference>
<dbReference type="AlphaFoldDB" id="W1NTL4"/>
<dbReference type="GO" id="GO:0003723">
    <property type="term" value="F:RNA binding"/>
    <property type="evidence" value="ECO:0007669"/>
    <property type="project" value="UniProtKB-UniRule"/>
</dbReference>
<comment type="similarity">
    <text evidence="2">Belongs to the polyribonucleotide nucleotidyltransferase family.</text>
</comment>
<dbReference type="CDD" id="cd11364">
    <property type="entry name" value="RNase_PH_PNPase_2"/>
    <property type="match status" value="1"/>
</dbReference>
<evidence type="ECO:0000256" key="15">
    <source>
        <dbReference type="SAM" id="MobiDB-lite"/>
    </source>
</evidence>
<dbReference type="SMART" id="SM00316">
    <property type="entry name" value="S1"/>
    <property type="match status" value="1"/>
</dbReference>
<dbReference type="PANTHER" id="PTHR11252">
    <property type="entry name" value="POLYRIBONUCLEOTIDE NUCLEOTIDYLTRANSFERASE"/>
    <property type="match status" value="1"/>
</dbReference>
<dbReference type="FunFam" id="3.30.1370.10:FF:000001">
    <property type="entry name" value="Polyribonucleotide nucleotidyltransferase"/>
    <property type="match status" value="1"/>
</dbReference>
<name>W1NTL4_AMBTC</name>
<reference evidence="18" key="1">
    <citation type="journal article" date="2013" name="Science">
        <title>The Amborella genome and the evolution of flowering plants.</title>
        <authorList>
            <consortium name="Amborella Genome Project"/>
        </authorList>
    </citation>
    <scope>NUCLEOTIDE SEQUENCE [LARGE SCALE GENOMIC DNA]</scope>
</reference>
<dbReference type="Gene3D" id="3.30.1370.10">
    <property type="entry name" value="K Homology domain, type 1"/>
    <property type="match status" value="1"/>
</dbReference>
<dbReference type="InterPro" id="IPR003029">
    <property type="entry name" value="S1_domain"/>
</dbReference>
<accession>W1NTL4</accession>
<evidence type="ECO:0000313" key="18">
    <source>
        <dbReference type="Proteomes" id="UP000017836"/>
    </source>
</evidence>
<dbReference type="Proteomes" id="UP000017836">
    <property type="component" value="Unassembled WGS sequence"/>
</dbReference>
<dbReference type="Gene3D" id="2.40.50.140">
    <property type="entry name" value="Nucleic acid-binding proteins"/>
    <property type="match status" value="1"/>
</dbReference>
<dbReference type="Pfam" id="PF00013">
    <property type="entry name" value="KH_1"/>
    <property type="match status" value="1"/>
</dbReference>
<organism evidence="17 18">
    <name type="scientific">Amborella trichopoda</name>
    <dbReference type="NCBI Taxonomy" id="13333"/>
    <lineage>
        <taxon>Eukaryota</taxon>
        <taxon>Viridiplantae</taxon>
        <taxon>Streptophyta</taxon>
        <taxon>Embryophyta</taxon>
        <taxon>Tracheophyta</taxon>
        <taxon>Spermatophyta</taxon>
        <taxon>Magnoliopsida</taxon>
        <taxon>Amborellales</taxon>
        <taxon>Amborellaceae</taxon>
        <taxon>Amborella</taxon>
    </lineage>
</organism>
<feature type="region of interest" description="Disordered" evidence="15">
    <location>
        <begin position="767"/>
        <end position="921"/>
    </location>
</feature>
<dbReference type="OMA" id="IQLDCKP"/>
<dbReference type="HOGENOM" id="CLU_004217_4_1_1"/>
<sequence length="958" mass="104596">MAQARLVKFQKTLSHLSHYREGQRKPLGCGFCSVSEAVRRISVDEPSSWRLLPDMGDVYSEEVEVGSRLITFETGKLARFAAGAVVLGIKDTKVLSTVVSAEGDGARDFLPLTVDYREKQYAQGKIPNTFMRREGAPKERELLCGRVIDRSIRPLFPKGFVHDVQVMANVLSSDGEQDPDVMAANASSAALMISDIPWNGPIGVVRIGRIDGKFVVNPDMDELSLSDLNLVYSSALDKTLMIEMQAREISNADLIDALHLAHAEAIKLIKPQRQLAAKVKNQKKSFKLFTIMDRTLEKIKKLSETSIETVFSDPSYGKFERGKALSKIADDVKKILEEECDEESLKVLPKAIDTVRKMAVRRRIFEKGLRVDGRSLDEVRPLFCESGSFPALHGSSIFSRGETQVLCTVTLGAPGDAQKLDSLVGPPTKRFMLHYSFPPFSINEVGKQSGLNRREVGHGTLAEKALLALLPPEDNFPYSVRINSEVMASDGSTSMATVCGGSLALMDAGVPLREHVAGVSVGLISEVDSSTGTIKDYRILTDILGLEDHLGDMDFKIAGTRKGVTAIQLDIKPAGIPLNIICESLDPALKARTHIINHMERVTSEPRDRSAGNCPCLVTMKFSRESLWRLIGPQGSQLKKIEQETGARIAVNTDGGITILAKNQVTLEKTQEKVDFIVGREIEVGGIYKGVVVSIKEYGAFVEFNGGQQGLLHISELSHEPVVRVSDAVSVGQELSLMCIGQDVRGNIKLSLKAINQPSPSQIQYLPLGDPESPPVNGALSSTSLESEKSPCQENENVIPSPLSSGSDGDEAADPTTLYSPPSVLIRSVEECNRQESLSRLKSNNNKGSNSIPKNKKEKDTSPKSRASPLLQHISGILSSPVKNTKKSVPLSQERDKEETTSRVQQISRDKQKPVGSTRAGATSLKLGDKCIATVQQIRVHGLVLQLESGIRGMYRFE</sequence>
<dbReference type="InterPro" id="IPR015848">
    <property type="entry name" value="PNPase_PH_RNA-bd_bac/org-type"/>
</dbReference>
<evidence type="ECO:0000256" key="3">
    <source>
        <dbReference type="ARBA" id="ARBA00012416"/>
    </source>
</evidence>
<evidence type="ECO:0000256" key="1">
    <source>
        <dbReference type="ARBA" id="ARBA00004173"/>
    </source>
</evidence>
<feature type="compositionally biased region" description="Polar residues" evidence="15">
    <location>
        <begin position="840"/>
        <end position="853"/>
    </location>
</feature>
<evidence type="ECO:0000259" key="16">
    <source>
        <dbReference type="PROSITE" id="PS50126"/>
    </source>
</evidence>
<dbReference type="GO" id="GO:0004654">
    <property type="term" value="F:polyribonucleotide nucleotidyltransferase activity"/>
    <property type="evidence" value="ECO:0000318"/>
    <property type="project" value="GO_Central"/>
</dbReference>
<dbReference type="SUPFAM" id="SSF54211">
    <property type="entry name" value="Ribosomal protein S5 domain 2-like"/>
    <property type="match status" value="2"/>
</dbReference>
<dbReference type="STRING" id="13333.W1NTL4"/>
<dbReference type="PROSITE" id="PS50084">
    <property type="entry name" value="KH_TYPE_1"/>
    <property type="match status" value="1"/>
</dbReference>
<gene>
    <name evidence="17" type="ORF">AMTR_s00113p00140210</name>
</gene>
<dbReference type="HAMAP" id="MF_01595">
    <property type="entry name" value="PNPase"/>
    <property type="match status" value="1"/>
</dbReference>
<dbReference type="PANTHER" id="PTHR11252:SF16">
    <property type="entry name" value="POLYRIBONUCLEOTIDE NUCLEOTIDYLTRANSFERASE 2, MITOCHONDRIAL"/>
    <property type="match status" value="1"/>
</dbReference>
<evidence type="ECO:0000256" key="10">
    <source>
        <dbReference type="ARBA" id="ARBA00022884"/>
    </source>
</evidence>
<keyword evidence="9" id="KW-0269">Exonuclease</keyword>
<comment type="catalytic activity">
    <reaction evidence="11">
        <text>RNA(n+1) + phosphate = RNA(n) + a ribonucleoside 5'-diphosphate</text>
        <dbReference type="Rhea" id="RHEA:22096"/>
        <dbReference type="Rhea" id="RHEA-COMP:14527"/>
        <dbReference type="Rhea" id="RHEA-COMP:17342"/>
        <dbReference type="ChEBI" id="CHEBI:43474"/>
        <dbReference type="ChEBI" id="CHEBI:57930"/>
        <dbReference type="ChEBI" id="CHEBI:140395"/>
        <dbReference type="EC" id="2.7.7.8"/>
    </reaction>
</comment>
<dbReference type="Pfam" id="PF00575">
    <property type="entry name" value="S1"/>
    <property type="match status" value="1"/>
</dbReference>